<accession>A0A0C1R4B2</accession>
<dbReference type="PANTHER" id="PTHR11638:SF18">
    <property type="entry name" value="HEAT SHOCK PROTEIN 104"/>
    <property type="match status" value="1"/>
</dbReference>
<reference evidence="5" key="2">
    <citation type="submission" date="2019-11" db="EMBL/GenBank/DDBJ databases">
        <title>Improved Assembly of Tolypothrix boutellei genome.</title>
        <authorList>
            <person name="Sarangi A.N."/>
            <person name="Mukherjee M."/>
            <person name="Ghosh S."/>
            <person name="Singh D."/>
            <person name="Das A."/>
            <person name="Kant S."/>
            <person name="Prusty A."/>
            <person name="Tripathy S."/>
        </authorList>
    </citation>
    <scope>NUCLEOTIDE SEQUENCE</scope>
    <source>
        <strain evidence="5">VB521301</strain>
    </source>
</reference>
<dbReference type="SUPFAM" id="SSF52540">
    <property type="entry name" value="P-loop containing nucleoside triphosphate hydrolases"/>
    <property type="match status" value="1"/>
</dbReference>
<name>A0A0C1R4B2_9CYAN</name>
<gene>
    <name evidence="6" type="ORF">DA73_0239010</name>
    <name evidence="5" type="ORF">DA73_0400031000</name>
</gene>
<dbReference type="SMART" id="SM00382">
    <property type="entry name" value="AAA"/>
    <property type="match status" value="1"/>
</dbReference>
<dbReference type="GO" id="GO:0005524">
    <property type="term" value="F:ATP binding"/>
    <property type="evidence" value="ECO:0007669"/>
    <property type="project" value="UniProtKB-KW"/>
</dbReference>
<dbReference type="InterPro" id="IPR050130">
    <property type="entry name" value="ClpA_ClpB"/>
</dbReference>
<dbReference type="InterPro" id="IPR027417">
    <property type="entry name" value="P-loop_NTPase"/>
</dbReference>
<dbReference type="AlphaFoldDB" id="A0A0C1R4B2"/>
<dbReference type="GO" id="GO:0034605">
    <property type="term" value="P:cellular response to heat"/>
    <property type="evidence" value="ECO:0007669"/>
    <property type="project" value="TreeGrafter"/>
</dbReference>
<keyword evidence="1" id="KW-0547">Nucleotide-binding</keyword>
<keyword evidence="7" id="KW-1185">Reference proteome</keyword>
<evidence type="ECO:0000313" key="7">
    <source>
        <dbReference type="Proteomes" id="UP000029738"/>
    </source>
</evidence>
<evidence type="ECO:0000256" key="1">
    <source>
        <dbReference type="ARBA" id="ARBA00022741"/>
    </source>
</evidence>
<feature type="domain" description="AAA+ ATPase" evidence="4">
    <location>
        <begin position="368"/>
        <end position="511"/>
    </location>
</feature>
<dbReference type="EMBL" id="JHEG02000059">
    <property type="protein sequence ID" value="KIE07160.1"/>
    <property type="molecule type" value="Genomic_DNA"/>
</dbReference>
<dbReference type="InterPro" id="IPR003593">
    <property type="entry name" value="AAA+_ATPase"/>
</dbReference>
<dbReference type="InterPro" id="IPR001270">
    <property type="entry name" value="ClpA/B"/>
</dbReference>
<dbReference type="Proteomes" id="UP000029738">
    <property type="component" value="Unassembled WGS sequence"/>
</dbReference>
<dbReference type="GO" id="GO:0016887">
    <property type="term" value="F:ATP hydrolysis activity"/>
    <property type="evidence" value="ECO:0007669"/>
    <property type="project" value="InterPro"/>
</dbReference>
<comment type="caution">
    <text evidence="6">The sequence shown here is derived from an EMBL/GenBank/DDBJ whole genome shotgun (WGS) entry which is preliminary data.</text>
</comment>
<proteinExistence type="predicted"/>
<evidence type="ECO:0000313" key="5">
    <source>
        <dbReference type="EMBL" id="KAF3889418.1"/>
    </source>
</evidence>
<sequence length="666" mass="76127">MFPISARWIQDFEKHLYRRQHFILYGNIHDQFLWQGSYQNMEVFLNNYFLKQGFDLIVRYDPIDGLTFPQPEMRPIFEELARQRLAEQQLERLGQSATPSAIADPMQPPSRANPGTVVQQRLTSSYLSPEITFSHLRAVLSQPKTSVVAIADLGDMLTTDPERHSADERHLLMLLKKCTLEASVIAEGNLTGYRNTLILLASDLRRVPPWFYTGNPFVALVQVTRPNKEERQQFILRFGQQGFYGGHLLNAQRPSLQQPSDLELAAEEFAALTEDYQTMDLEAIRHTSWRERIPLNAKTVLRLVDFYKFGQRDEPFEQISADKIAYAREELCKFVIGQPRAVEAVTNLLTSAKVGISLSNVSGRNNKPKGIFFFVGPTGVGKTELAKSLTRLIFGDEQAFARFDMSEYKEEHAAEKLTGAPPGFIGHEEGGQLTNRILQRPYSILLFDEIEKAHPRVLDKFLQILEDGRLTDDKGQTVYFNQTVIIFTSNIGASDLTDPHTGTIIRNGIMTEVQRQGVDSFTYAQVEAHFRAEVHWHFTSRIGRAELLNRLGDSIVVFDLLRPEFVWQIGQKFLRLLAESAWDKYQLQVLFQPIVLEVLNVYMQQDDNLLFGGRRIKTLLETLVERPLNRWIFENYSDLNSLAGKRLIVSLEHNGALSVMEAVFTV</sequence>
<organism evidence="6">
    <name type="scientific">Tolypothrix bouteillei VB521301</name>
    <dbReference type="NCBI Taxonomy" id="1479485"/>
    <lineage>
        <taxon>Bacteria</taxon>
        <taxon>Bacillati</taxon>
        <taxon>Cyanobacteriota</taxon>
        <taxon>Cyanophyceae</taxon>
        <taxon>Nostocales</taxon>
        <taxon>Tolypothrichaceae</taxon>
        <taxon>Tolypothrix</taxon>
    </lineage>
</organism>
<dbReference type="Gene3D" id="3.40.50.300">
    <property type="entry name" value="P-loop containing nucleotide triphosphate hydrolases"/>
    <property type="match status" value="1"/>
</dbReference>
<feature type="region of interest" description="Disordered" evidence="3">
    <location>
        <begin position="96"/>
        <end position="115"/>
    </location>
</feature>
<dbReference type="GO" id="GO:0005737">
    <property type="term" value="C:cytoplasm"/>
    <property type="evidence" value="ECO:0007669"/>
    <property type="project" value="TreeGrafter"/>
</dbReference>
<dbReference type="CDD" id="cd19499">
    <property type="entry name" value="RecA-like_ClpB_Hsp104-like"/>
    <property type="match status" value="1"/>
</dbReference>
<evidence type="ECO:0000256" key="3">
    <source>
        <dbReference type="SAM" id="MobiDB-lite"/>
    </source>
</evidence>
<dbReference type="STRING" id="1479485.DA73_0239010"/>
<keyword evidence="2" id="KW-0067">ATP-binding</keyword>
<dbReference type="PRINTS" id="PR00300">
    <property type="entry name" value="CLPPROTEASEA"/>
</dbReference>
<dbReference type="Pfam" id="PF07724">
    <property type="entry name" value="AAA_2"/>
    <property type="match status" value="1"/>
</dbReference>
<dbReference type="RefSeq" id="WP_038082213.1">
    <property type="nucleotide sequence ID" value="NZ_JHEG04000001.1"/>
</dbReference>
<protein>
    <submittedName>
        <fullName evidence="5">AAA domain-containing protein</fullName>
    </submittedName>
    <submittedName>
        <fullName evidence="6">ATPase</fullName>
    </submittedName>
</protein>
<evidence type="ECO:0000256" key="2">
    <source>
        <dbReference type="ARBA" id="ARBA00022840"/>
    </source>
</evidence>
<evidence type="ECO:0000313" key="6">
    <source>
        <dbReference type="EMBL" id="KIE07160.1"/>
    </source>
</evidence>
<dbReference type="OrthoDB" id="438311at2"/>
<dbReference type="EMBL" id="JHEG04000001">
    <property type="protein sequence ID" value="KAF3889418.1"/>
    <property type="molecule type" value="Genomic_DNA"/>
</dbReference>
<evidence type="ECO:0000259" key="4">
    <source>
        <dbReference type="SMART" id="SM00382"/>
    </source>
</evidence>
<dbReference type="PANTHER" id="PTHR11638">
    <property type="entry name" value="ATP-DEPENDENT CLP PROTEASE"/>
    <property type="match status" value="1"/>
</dbReference>
<dbReference type="InterPro" id="IPR003959">
    <property type="entry name" value="ATPase_AAA_core"/>
</dbReference>
<reference evidence="6" key="1">
    <citation type="journal article" date="2015" name="Genome Announc.">
        <title>Draft Genome Sequence of Tolypothrix boutellei Strain VB521301.</title>
        <authorList>
            <person name="Chandrababunaidu M.M."/>
            <person name="Singh D."/>
            <person name="Sen D."/>
            <person name="Bhan S."/>
            <person name="Das S."/>
            <person name="Gupta A."/>
            <person name="Adhikary S.P."/>
            <person name="Tripathy S."/>
        </authorList>
    </citation>
    <scope>NUCLEOTIDE SEQUENCE</scope>
    <source>
        <strain evidence="6">VB521301</strain>
    </source>
</reference>